<accession>A0A371FY58</accession>
<dbReference type="Gene3D" id="3.10.280.10">
    <property type="entry name" value="Mitochondrial glycoprotein"/>
    <property type="match status" value="1"/>
</dbReference>
<keyword evidence="2" id="KW-1185">Reference proteome</keyword>
<dbReference type="EMBL" id="QJKJ01007418">
    <property type="protein sequence ID" value="RDX83232.1"/>
    <property type="molecule type" value="Genomic_DNA"/>
</dbReference>
<dbReference type="SUPFAM" id="SSF54529">
    <property type="entry name" value="Mitochondrial glycoprotein MAM33-like"/>
    <property type="match status" value="1"/>
</dbReference>
<dbReference type="FunFam" id="3.10.280.10:FF:000006">
    <property type="entry name" value="Mitochondrial glycoprotein, expressed"/>
    <property type="match status" value="1"/>
</dbReference>
<evidence type="ECO:0000313" key="1">
    <source>
        <dbReference type="EMBL" id="RDX83232.1"/>
    </source>
</evidence>
<name>A0A371FY58_MUCPR</name>
<dbReference type="GO" id="GO:0005759">
    <property type="term" value="C:mitochondrial matrix"/>
    <property type="evidence" value="ECO:0007669"/>
    <property type="project" value="InterPro"/>
</dbReference>
<reference evidence="1" key="1">
    <citation type="submission" date="2018-05" db="EMBL/GenBank/DDBJ databases">
        <title>Draft genome of Mucuna pruriens seed.</title>
        <authorList>
            <person name="Nnadi N.E."/>
            <person name="Vos R."/>
            <person name="Hasami M.H."/>
            <person name="Devisetty U.K."/>
            <person name="Aguiy J.C."/>
        </authorList>
    </citation>
    <scope>NUCLEOTIDE SEQUENCE [LARGE SCALE GENOMIC DNA]</scope>
    <source>
        <strain evidence="1">JCA_2017</strain>
    </source>
</reference>
<dbReference type="OrthoDB" id="278212at2759"/>
<sequence length="272" mass="31938">MMRELLGRVREVNKRVTHLRHLCHNHKHEKHLQDLELLKCFKSEIQFELASNHFQNAQRGSLGDFVVDLDSRSSQDVFLRRKFDSGEEVALSAILGPPNYEKDLVFSRDVFMKVCVKKPALSSILQFDCEVREEPHKGSDFYIYNAYYLRSPTCLTPSIYRGPLFSTLDKELQHALKEYLIAKGIEVSLTNFLLHYLHKREQEQYLNWLKKGEAAFVAKERFQPETLIKKFESNTYLILLKSKVLTDISMPLHGIQIVFFGLRVYWNRILRS</sequence>
<comment type="caution">
    <text evidence="1">The sequence shown here is derived from an EMBL/GenBank/DDBJ whole genome shotgun (WGS) entry which is preliminary data.</text>
</comment>
<dbReference type="InterPro" id="IPR003428">
    <property type="entry name" value="MAM33"/>
</dbReference>
<dbReference type="Pfam" id="PF02330">
    <property type="entry name" value="MAM33"/>
    <property type="match status" value="1"/>
</dbReference>
<dbReference type="AlphaFoldDB" id="A0A371FY58"/>
<organism evidence="1 2">
    <name type="scientific">Mucuna pruriens</name>
    <name type="common">Velvet bean</name>
    <name type="synonym">Dolichos pruriens</name>
    <dbReference type="NCBI Taxonomy" id="157652"/>
    <lineage>
        <taxon>Eukaryota</taxon>
        <taxon>Viridiplantae</taxon>
        <taxon>Streptophyta</taxon>
        <taxon>Embryophyta</taxon>
        <taxon>Tracheophyta</taxon>
        <taxon>Spermatophyta</taxon>
        <taxon>Magnoliopsida</taxon>
        <taxon>eudicotyledons</taxon>
        <taxon>Gunneridae</taxon>
        <taxon>Pentapetalae</taxon>
        <taxon>rosids</taxon>
        <taxon>fabids</taxon>
        <taxon>Fabales</taxon>
        <taxon>Fabaceae</taxon>
        <taxon>Papilionoideae</taxon>
        <taxon>50 kb inversion clade</taxon>
        <taxon>NPAAA clade</taxon>
        <taxon>indigoferoid/millettioid clade</taxon>
        <taxon>Phaseoleae</taxon>
        <taxon>Mucuna</taxon>
    </lineage>
</organism>
<evidence type="ECO:0000313" key="2">
    <source>
        <dbReference type="Proteomes" id="UP000257109"/>
    </source>
</evidence>
<dbReference type="PANTHER" id="PTHR10826:SF1">
    <property type="entry name" value="COMPLEMENT COMPONENT 1 Q SUBCOMPONENT-BINDING PROTEIN, MITOCHONDRIAL"/>
    <property type="match status" value="1"/>
</dbReference>
<gene>
    <name evidence="1" type="primary">MAM33</name>
    <name evidence="1" type="ORF">CR513_35875</name>
</gene>
<protein>
    <submittedName>
        <fullName evidence="1">Mam33</fullName>
    </submittedName>
</protein>
<dbReference type="Proteomes" id="UP000257109">
    <property type="component" value="Unassembled WGS sequence"/>
</dbReference>
<dbReference type="InterPro" id="IPR036561">
    <property type="entry name" value="MAM33_sf"/>
</dbReference>
<dbReference type="PANTHER" id="PTHR10826">
    <property type="entry name" value="COMPLEMENT COMPONENT 1"/>
    <property type="match status" value="1"/>
</dbReference>
<proteinExistence type="predicted"/>